<dbReference type="OrthoDB" id="8683979at2"/>
<keyword evidence="3" id="KW-1185">Reference proteome</keyword>
<evidence type="ECO:0000313" key="2">
    <source>
        <dbReference type="EMBL" id="PJZ47470.1"/>
    </source>
</evidence>
<proteinExistence type="predicted"/>
<evidence type="ECO:0000259" key="1">
    <source>
        <dbReference type="Pfam" id="PF08906"/>
    </source>
</evidence>
<sequence length="147" mass="16909">MLETILNVLKDSWGWTGLDPEKIIKENEFGNLLILDRKGQYWRLCPEDLYCEIIAINSDKLTVLLDDQDFIEDWEMKSLVDLAFERYGQLPDGRKYCLKIPGTLGGEYKLSNISTISFIELIQYSGDVALQIKDLPDGSKVQLKFID</sequence>
<evidence type="ECO:0000313" key="3">
    <source>
        <dbReference type="Proteomes" id="UP000231926"/>
    </source>
</evidence>
<name>A0A2M9Y7A9_9LEPT</name>
<feature type="domain" description="T6SS immunity protein Tdi1 C-terminal" evidence="1">
    <location>
        <begin position="59"/>
        <end position="126"/>
    </location>
</feature>
<dbReference type="InterPro" id="IPR015002">
    <property type="entry name" value="T6SS_Tdi1_C"/>
</dbReference>
<comment type="caution">
    <text evidence="2">The sequence shown here is derived from an EMBL/GenBank/DDBJ whole genome shotgun (WGS) entry which is preliminary data.</text>
</comment>
<gene>
    <name evidence="2" type="ORF">CH362_19030</name>
</gene>
<accession>A0A2M9Y7A9</accession>
<dbReference type="AlphaFoldDB" id="A0A2M9Y7A9"/>
<reference evidence="2 3" key="1">
    <citation type="submission" date="2017-07" db="EMBL/GenBank/DDBJ databases">
        <title>Leptospira spp. isolated from tropical soils.</title>
        <authorList>
            <person name="Thibeaux R."/>
            <person name="Iraola G."/>
            <person name="Ferres I."/>
            <person name="Bierque E."/>
            <person name="Girault D."/>
            <person name="Soupe-Gilbert M.-E."/>
            <person name="Picardeau M."/>
            <person name="Goarant C."/>
        </authorList>
    </citation>
    <scope>NUCLEOTIDE SEQUENCE [LARGE SCALE GENOMIC DNA]</scope>
    <source>
        <strain evidence="2 3">FH4-C-A2</strain>
    </source>
</reference>
<dbReference type="Pfam" id="PF08906">
    <property type="entry name" value="T6SS_Tdi1_C"/>
    <property type="match status" value="1"/>
</dbReference>
<protein>
    <submittedName>
        <fullName evidence="2">DUF1851 domain-containing protein</fullName>
    </submittedName>
</protein>
<dbReference type="EMBL" id="NPDR01000024">
    <property type="protein sequence ID" value="PJZ47470.1"/>
    <property type="molecule type" value="Genomic_DNA"/>
</dbReference>
<dbReference type="Proteomes" id="UP000231926">
    <property type="component" value="Unassembled WGS sequence"/>
</dbReference>
<dbReference type="RefSeq" id="WP_100711894.1">
    <property type="nucleotide sequence ID" value="NZ_NPDR01000024.1"/>
</dbReference>
<organism evidence="2 3">
    <name type="scientific">Leptospira saintgironsiae</name>
    <dbReference type="NCBI Taxonomy" id="2023183"/>
    <lineage>
        <taxon>Bacteria</taxon>
        <taxon>Pseudomonadati</taxon>
        <taxon>Spirochaetota</taxon>
        <taxon>Spirochaetia</taxon>
        <taxon>Leptospirales</taxon>
        <taxon>Leptospiraceae</taxon>
        <taxon>Leptospira</taxon>
    </lineage>
</organism>